<organism evidence="2 3">
    <name type="scientific">Frankia casuarinae (strain DSM 45818 / CECT 9043 / HFP020203 / CcI3)</name>
    <dbReference type="NCBI Taxonomy" id="106370"/>
    <lineage>
        <taxon>Bacteria</taxon>
        <taxon>Bacillati</taxon>
        <taxon>Actinomycetota</taxon>
        <taxon>Actinomycetes</taxon>
        <taxon>Frankiales</taxon>
        <taxon>Frankiaceae</taxon>
        <taxon>Frankia</taxon>
    </lineage>
</organism>
<name>Q2J540_FRACC</name>
<dbReference type="EMBL" id="CP000249">
    <property type="protein sequence ID" value="ABD13602.1"/>
    <property type="molecule type" value="Genomic_DNA"/>
</dbReference>
<keyword evidence="3" id="KW-1185">Reference proteome</keyword>
<feature type="region of interest" description="Disordered" evidence="1">
    <location>
        <begin position="65"/>
        <end position="84"/>
    </location>
</feature>
<dbReference type="AlphaFoldDB" id="Q2J540"/>
<accession>Q2J540</accession>
<feature type="compositionally biased region" description="Low complexity" evidence="1">
    <location>
        <begin position="14"/>
        <end position="34"/>
    </location>
</feature>
<dbReference type="Proteomes" id="UP000001937">
    <property type="component" value="Chromosome"/>
</dbReference>
<protein>
    <submittedName>
        <fullName evidence="2">Uncharacterized protein</fullName>
    </submittedName>
</protein>
<dbReference type="KEGG" id="fra:Francci3_4256"/>
<gene>
    <name evidence="2" type="ordered locus">Francci3_4256</name>
</gene>
<dbReference type="HOGENOM" id="CLU_2522722_0_0_11"/>
<feature type="region of interest" description="Disordered" evidence="1">
    <location>
        <begin position="1"/>
        <end position="49"/>
    </location>
</feature>
<sequence>MGDDPADVGCTLSAGRMANPRRGPARGPARAPAHPIHPTGPAAAHRTHRDTSLCNGHLVMKMGYRHGTDGARRVARQVVTPPTP</sequence>
<evidence type="ECO:0000313" key="2">
    <source>
        <dbReference type="EMBL" id="ABD13602.1"/>
    </source>
</evidence>
<reference evidence="2 3" key="1">
    <citation type="journal article" date="2007" name="Genome Res.">
        <title>Genome characteristics of facultatively symbiotic Frankia sp. strains reflect host range and host plant biogeography.</title>
        <authorList>
            <person name="Normand P."/>
            <person name="Lapierre P."/>
            <person name="Tisa L.S."/>
            <person name="Gogarten J.P."/>
            <person name="Alloisio N."/>
            <person name="Bagnarol E."/>
            <person name="Bassi C.A."/>
            <person name="Berry A.M."/>
            <person name="Bickhart D.M."/>
            <person name="Choisne N."/>
            <person name="Couloux A."/>
            <person name="Cournoyer B."/>
            <person name="Cruveiller S."/>
            <person name="Daubin V."/>
            <person name="Demange N."/>
            <person name="Francino M.P."/>
            <person name="Goltsman E."/>
            <person name="Huang Y."/>
            <person name="Kopp O.R."/>
            <person name="Labarre L."/>
            <person name="Lapidus A."/>
            <person name="Lavire C."/>
            <person name="Marechal J."/>
            <person name="Martinez M."/>
            <person name="Mastronunzio J.E."/>
            <person name="Mullin B.C."/>
            <person name="Niemann J."/>
            <person name="Pujic P."/>
            <person name="Rawnsley T."/>
            <person name="Rouy Z."/>
            <person name="Schenowitz C."/>
            <person name="Sellstedt A."/>
            <person name="Tavares F."/>
            <person name="Tomkins J.P."/>
            <person name="Vallenet D."/>
            <person name="Valverde C."/>
            <person name="Wall L.G."/>
            <person name="Wang Y."/>
            <person name="Medigue C."/>
            <person name="Benson D.R."/>
        </authorList>
    </citation>
    <scope>NUCLEOTIDE SEQUENCE [LARGE SCALE GENOMIC DNA]</scope>
    <source>
        <strain evidence="3">DSM 45818 / CECT 9043 / CcI3</strain>
    </source>
</reference>
<evidence type="ECO:0000313" key="3">
    <source>
        <dbReference type="Proteomes" id="UP000001937"/>
    </source>
</evidence>
<evidence type="ECO:0000256" key="1">
    <source>
        <dbReference type="SAM" id="MobiDB-lite"/>
    </source>
</evidence>
<proteinExistence type="predicted"/>